<dbReference type="EMBL" id="WHWC01000008">
    <property type="protein sequence ID" value="KAG8378273.1"/>
    <property type="molecule type" value="Genomic_DNA"/>
</dbReference>
<reference evidence="2" key="1">
    <citation type="submission" date="2019-10" db="EMBL/GenBank/DDBJ databases">
        <authorList>
            <person name="Zhang R."/>
            <person name="Pan Y."/>
            <person name="Wang J."/>
            <person name="Ma R."/>
            <person name="Yu S."/>
        </authorList>
    </citation>
    <scope>NUCLEOTIDE SEQUENCE</scope>
    <source>
        <strain evidence="2">LA-IB0</strain>
        <tissue evidence="2">Leaf</tissue>
    </source>
</reference>
<protein>
    <submittedName>
        <fullName evidence="2">Uncharacterized protein</fullName>
    </submittedName>
</protein>
<evidence type="ECO:0000313" key="2">
    <source>
        <dbReference type="EMBL" id="KAG8378273.1"/>
    </source>
</evidence>
<organism evidence="2 3">
    <name type="scientific">Buddleja alternifolia</name>
    <dbReference type="NCBI Taxonomy" id="168488"/>
    <lineage>
        <taxon>Eukaryota</taxon>
        <taxon>Viridiplantae</taxon>
        <taxon>Streptophyta</taxon>
        <taxon>Embryophyta</taxon>
        <taxon>Tracheophyta</taxon>
        <taxon>Spermatophyta</taxon>
        <taxon>Magnoliopsida</taxon>
        <taxon>eudicotyledons</taxon>
        <taxon>Gunneridae</taxon>
        <taxon>Pentapetalae</taxon>
        <taxon>asterids</taxon>
        <taxon>lamiids</taxon>
        <taxon>Lamiales</taxon>
        <taxon>Scrophulariaceae</taxon>
        <taxon>Buddlejeae</taxon>
        <taxon>Buddleja</taxon>
    </lineage>
</organism>
<accession>A0AAV6X6X0</accession>
<gene>
    <name evidence="2" type="ORF">BUALT_Bualt08G0120400</name>
</gene>
<proteinExistence type="predicted"/>
<dbReference type="AlphaFoldDB" id="A0AAV6X6X0"/>
<dbReference type="PANTHER" id="PTHR38355:SF1">
    <property type="entry name" value="OS06G0149500 PROTEIN"/>
    <property type="match status" value="1"/>
</dbReference>
<feature type="region of interest" description="Disordered" evidence="1">
    <location>
        <begin position="99"/>
        <end position="119"/>
    </location>
</feature>
<evidence type="ECO:0000256" key="1">
    <source>
        <dbReference type="SAM" id="MobiDB-lite"/>
    </source>
</evidence>
<evidence type="ECO:0000313" key="3">
    <source>
        <dbReference type="Proteomes" id="UP000826271"/>
    </source>
</evidence>
<sequence>MEQVLSAVNRAVNSNAVINSLLAAVFGTLAARSVVQERTIEALEAEKDALVKSNKSIQRTVWEWKQKLYAEAEADQQNAVVSLSTLKSIYGEVVASASPVISGGDDKQDGKSPAPKIMI</sequence>
<keyword evidence="3" id="KW-1185">Reference proteome</keyword>
<dbReference type="Proteomes" id="UP000826271">
    <property type="component" value="Unassembled WGS sequence"/>
</dbReference>
<comment type="caution">
    <text evidence="2">The sequence shown here is derived from an EMBL/GenBank/DDBJ whole genome shotgun (WGS) entry which is preliminary data.</text>
</comment>
<dbReference type="GO" id="GO:0005739">
    <property type="term" value="C:mitochondrion"/>
    <property type="evidence" value="ECO:0007669"/>
    <property type="project" value="TreeGrafter"/>
</dbReference>
<dbReference type="PANTHER" id="PTHR38355">
    <property type="entry name" value="OS06G0149500 PROTEIN"/>
    <property type="match status" value="1"/>
</dbReference>
<name>A0AAV6X6X0_9LAMI</name>